<feature type="compositionally biased region" description="Polar residues" evidence="8">
    <location>
        <begin position="747"/>
        <end position="767"/>
    </location>
</feature>
<dbReference type="Pfam" id="PF00172">
    <property type="entry name" value="Zn_clus"/>
    <property type="match status" value="1"/>
</dbReference>
<dbReference type="Proteomes" id="UP000001745">
    <property type="component" value="Unassembled WGS sequence"/>
</dbReference>
<evidence type="ECO:0000256" key="3">
    <source>
        <dbReference type="ARBA" id="ARBA00022833"/>
    </source>
</evidence>
<dbReference type="RefSeq" id="XP_002479504.1">
    <property type="nucleotide sequence ID" value="XM_002479459.1"/>
</dbReference>
<reference evidence="11" key="1">
    <citation type="journal article" date="2015" name="Genome Announc.">
        <title>Genome sequence of the AIDS-associated pathogen Penicillium marneffei (ATCC18224) and its near taxonomic relative Talaromyces stipitatus (ATCC10500).</title>
        <authorList>
            <person name="Nierman W.C."/>
            <person name="Fedorova-Abrams N.D."/>
            <person name="Andrianopoulos A."/>
        </authorList>
    </citation>
    <scope>NUCLEOTIDE SEQUENCE [LARGE SCALE GENOMIC DNA]</scope>
    <source>
        <strain evidence="11">ATCC 10500 / CBS 375.48 / QM 6759 / NRRL 1006</strain>
    </source>
</reference>
<dbReference type="GO" id="GO:0008270">
    <property type="term" value="F:zinc ion binding"/>
    <property type="evidence" value="ECO:0007669"/>
    <property type="project" value="InterPro"/>
</dbReference>
<feature type="compositionally biased region" description="Basic and acidic residues" evidence="8">
    <location>
        <begin position="103"/>
        <end position="113"/>
    </location>
</feature>
<keyword evidence="2" id="KW-0479">Metal-binding</keyword>
<dbReference type="PANTHER" id="PTHR31845:SF39">
    <property type="entry name" value="TRANSCRIPTION FACTOR PBCR-RELATED"/>
    <property type="match status" value="1"/>
</dbReference>
<dbReference type="InterPro" id="IPR001138">
    <property type="entry name" value="Zn2Cys6_DnaBD"/>
</dbReference>
<organism evidence="10 11">
    <name type="scientific">Talaromyces stipitatus (strain ATCC 10500 / CBS 375.48 / QM 6759 / NRRL 1006)</name>
    <name type="common">Penicillium stipitatum</name>
    <dbReference type="NCBI Taxonomy" id="441959"/>
    <lineage>
        <taxon>Eukaryota</taxon>
        <taxon>Fungi</taxon>
        <taxon>Dikarya</taxon>
        <taxon>Ascomycota</taxon>
        <taxon>Pezizomycotina</taxon>
        <taxon>Eurotiomycetes</taxon>
        <taxon>Eurotiomycetidae</taxon>
        <taxon>Eurotiales</taxon>
        <taxon>Trichocomaceae</taxon>
        <taxon>Talaromyces</taxon>
        <taxon>Talaromyces sect. Talaromyces</taxon>
    </lineage>
</organism>
<dbReference type="InterPro" id="IPR036864">
    <property type="entry name" value="Zn2-C6_fun-type_DNA-bd_sf"/>
</dbReference>
<dbReference type="FunCoup" id="B8M670">
    <property type="interactions" value="215"/>
</dbReference>
<protein>
    <submittedName>
        <fullName evidence="10">C6 transcription factor (War1), putative</fullName>
    </submittedName>
</protein>
<evidence type="ECO:0000313" key="10">
    <source>
        <dbReference type="EMBL" id="EED19070.1"/>
    </source>
</evidence>
<dbReference type="InterPro" id="IPR007219">
    <property type="entry name" value="XnlR_reg_dom"/>
</dbReference>
<sequence length="881" mass="98312">MDIDPRLRPSNDNLKENNNNISFPDRDSYSNPRHHPPSYAPNQALEYGARLDHGRGYGQVTSESPSAHPQQSTSTPSSTDNRVAEIGSGSIAGYLNEMSMGASHDEHDPNDPLADLKRPRACEACRQLKVRCEQDNNHPSGSCKRCAKANRKCIVTAPTRKRQKKTDSRVSELEKKIDALTASLQASRRIETMASPEGRSQDQELAAARRWLGGGPRPPSLPPLAKSISPSTSTKRTASGEFKYSAPPGSVSQSSTFIAPVSPREVSEVLTLTFQQAPSANLPSESVINNANEFTDVIDRGLIDVQTAVDIFNHYMDEIAPRLPVVVFPPGTTMASVRRNKPTLFLVIMAISIGHFRSELQMSLVHEVHRLFADKVVIKGERSLELVQSIMLACIWYVPPDQFEELKFFQFIYMAVVMSLDIGMGRVTRKKGNKPHGLLREIMGNSSTRPSFDPDSVETRRVWLGAYFMAVNASMALRRPLLCRWHPYMDECIEILQTSPEAQPSDRNLIYWAKLTRIAEEIGFQFSMDDPSSSLSMSDTKVQYALKGFERQLDEWRREIPRDEYTPILRQAESIINIYMHEISMHTEHNIEDLSNPFTSAFKTDVKFDKATAAQIDALTACLTSIHTSLDCMLSIEPEVLVTLPTHMYARSAYAFIALLKMFSGVSSNHGLGHVFSPADLKVEEYFDKMIDHLKISSMRPGGRTASRFCMVLNLLKNWFLNRKGEASGSKNEESTSARPKEENDDSQGPSRTATNVSSAHQRSMLATTDPGDKKLPSVTSTTSDPQQWANYSVSGPETTTSSSFLPEQYQFNQNLRQDVANPMMNNGLLPGSQAEYANLAPDFDFQIPFNAEGIFSMGGGMLPDNVFDLPFDENMNFYLQ</sequence>
<dbReference type="GO" id="GO:0000981">
    <property type="term" value="F:DNA-binding transcription factor activity, RNA polymerase II-specific"/>
    <property type="evidence" value="ECO:0007669"/>
    <property type="project" value="InterPro"/>
</dbReference>
<dbReference type="GO" id="GO:0005634">
    <property type="term" value="C:nucleus"/>
    <property type="evidence" value="ECO:0007669"/>
    <property type="project" value="UniProtKB-SubCell"/>
</dbReference>
<feature type="region of interest" description="Disordered" evidence="8">
    <location>
        <begin position="1"/>
        <end position="113"/>
    </location>
</feature>
<comment type="subcellular location">
    <subcellularLocation>
        <location evidence="1">Nucleus</location>
    </subcellularLocation>
</comment>
<keyword evidence="3" id="KW-0862">Zinc</keyword>
<keyword evidence="4" id="KW-0805">Transcription regulation</keyword>
<evidence type="ECO:0000256" key="2">
    <source>
        <dbReference type="ARBA" id="ARBA00022723"/>
    </source>
</evidence>
<dbReference type="InParanoid" id="B8M670"/>
<dbReference type="PANTHER" id="PTHR31845">
    <property type="entry name" value="FINGER DOMAIN PROTEIN, PUTATIVE-RELATED"/>
    <property type="match status" value="1"/>
</dbReference>
<evidence type="ECO:0000256" key="1">
    <source>
        <dbReference type="ARBA" id="ARBA00004123"/>
    </source>
</evidence>
<keyword evidence="11" id="KW-1185">Reference proteome</keyword>
<dbReference type="STRING" id="441959.B8M670"/>
<evidence type="ECO:0000256" key="6">
    <source>
        <dbReference type="ARBA" id="ARBA00023163"/>
    </source>
</evidence>
<evidence type="ECO:0000259" key="9">
    <source>
        <dbReference type="PROSITE" id="PS50048"/>
    </source>
</evidence>
<feature type="compositionally biased region" description="Basic and acidic residues" evidence="8">
    <location>
        <begin position="1"/>
        <end position="15"/>
    </location>
</feature>
<feature type="compositionally biased region" description="Polar residues" evidence="8">
    <location>
        <begin position="228"/>
        <end position="237"/>
    </location>
</feature>
<dbReference type="CDD" id="cd00067">
    <property type="entry name" value="GAL4"/>
    <property type="match status" value="1"/>
</dbReference>
<evidence type="ECO:0000256" key="4">
    <source>
        <dbReference type="ARBA" id="ARBA00023015"/>
    </source>
</evidence>
<name>B8M670_TALSN</name>
<dbReference type="GO" id="GO:0000976">
    <property type="term" value="F:transcription cis-regulatory region binding"/>
    <property type="evidence" value="ECO:0007669"/>
    <property type="project" value="TreeGrafter"/>
</dbReference>
<dbReference type="OMA" id="IYMHEIG"/>
<dbReference type="HOGENOM" id="CLU_006524_0_2_1"/>
<dbReference type="AlphaFoldDB" id="B8M670"/>
<dbReference type="eggNOG" id="ENOG502QRSG">
    <property type="taxonomic scope" value="Eukaryota"/>
</dbReference>
<evidence type="ECO:0000256" key="8">
    <source>
        <dbReference type="SAM" id="MobiDB-lite"/>
    </source>
</evidence>
<dbReference type="PROSITE" id="PS00463">
    <property type="entry name" value="ZN2_CY6_FUNGAL_1"/>
    <property type="match status" value="1"/>
</dbReference>
<dbReference type="GO" id="GO:0001216">
    <property type="term" value="F:DNA-binding transcription activator activity"/>
    <property type="evidence" value="ECO:0007669"/>
    <property type="project" value="UniProtKB-ARBA"/>
</dbReference>
<dbReference type="Gene3D" id="4.10.240.10">
    <property type="entry name" value="Zn(2)-C6 fungal-type DNA-binding domain"/>
    <property type="match status" value="1"/>
</dbReference>
<dbReference type="CDD" id="cd12148">
    <property type="entry name" value="fungal_TF_MHR"/>
    <property type="match status" value="1"/>
</dbReference>
<evidence type="ECO:0000256" key="7">
    <source>
        <dbReference type="ARBA" id="ARBA00023242"/>
    </source>
</evidence>
<dbReference type="EMBL" id="EQ962654">
    <property type="protein sequence ID" value="EED19070.1"/>
    <property type="molecule type" value="Genomic_DNA"/>
</dbReference>
<dbReference type="SUPFAM" id="SSF57701">
    <property type="entry name" value="Zn2/Cys6 DNA-binding domain"/>
    <property type="match status" value="1"/>
</dbReference>
<feature type="compositionally biased region" description="Basic and acidic residues" evidence="8">
    <location>
        <begin position="726"/>
        <end position="742"/>
    </location>
</feature>
<keyword evidence="6" id="KW-0804">Transcription</keyword>
<evidence type="ECO:0000313" key="11">
    <source>
        <dbReference type="Proteomes" id="UP000001745"/>
    </source>
</evidence>
<dbReference type="GeneID" id="8109585"/>
<feature type="compositionally biased region" description="Low complexity" evidence="8">
    <location>
        <begin position="64"/>
        <end position="79"/>
    </location>
</feature>
<dbReference type="OrthoDB" id="8062037at2759"/>
<evidence type="ECO:0000256" key="5">
    <source>
        <dbReference type="ARBA" id="ARBA00023125"/>
    </source>
</evidence>
<keyword evidence="5" id="KW-0238">DNA-binding</keyword>
<dbReference type="PhylomeDB" id="B8M670"/>
<proteinExistence type="predicted"/>
<dbReference type="SMART" id="SM00066">
    <property type="entry name" value="GAL4"/>
    <property type="match status" value="1"/>
</dbReference>
<gene>
    <name evidence="10" type="ORF">TSTA_024030</name>
</gene>
<feature type="compositionally biased region" description="Polar residues" evidence="8">
    <location>
        <begin position="778"/>
        <end position="804"/>
    </location>
</feature>
<feature type="region of interest" description="Disordered" evidence="8">
    <location>
        <begin position="726"/>
        <end position="804"/>
    </location>
</feature>
<dbReference type="VEuPathDB" id="FungiDB:TSTA_024030"/>
<dbReference type="InterPro" id="IPR051089">
    <property type="entry name" value="prtT"/>
</dbReference>
<keyword evidence="7" id="KW-0539">Nucleus</keyword>
<dbReference type="Pfam" id="PF04082">
    <property type="entry name" value="Fungal_trans"/>
    <property type="match status" value="1"/>
</dbReference>
<dbReference type="PROSITE" id="PS50048">
    <property type="entry name" value="ZN2_CY6_FUNGAL_2"/>
    <property type="match status" value="1"/>
</dbReference>
<dbReference type="GO" id="GO:0006351">
    <property type="term" value="P:DNA-templated transcription"/>
    <property type="evidence" value="ECO:0007669"/>
    <property type="project" value="InterPro"/>
</dbReference>
<dbReference type="FunFam" id="4.10.240.10:FF:000003">
    <property type="entry name" value="C6 transcription factor (Leu3)"/>
    <property type="match status" value="1"/>
</dbReference>
<feature type="domain" description="Zn(2)-C6 fungal-type" evidence="9">
    <location>
        <begin position="121"/>
        <end position="155"/>
    </location>
</feature>
<accession>B8M670</accession>
<feature type="region of interest" description="Disordered" evidence="8">
    <location>
        <begin position="211"/>
        <end position="247"/>
    </location>
</feature>